<evidence type="ECO:0000256" key="1">
    <source>
        <dbReference type="SAM" id="Phobius"/>
    </source>
</evidence>
<protein>
    <submittedName>
        <fullName evidence="3">Ion channel</fullName>
    </submittedName>
</protein>
<evidence type="ECO:0000313" key="4">
    <source>
        <dbReference type="Proteomes" id="UP000019489"/>
    </source>
</evidence>
<reference evidence="3 4" key="1">
    <citation type="submission" date="2013-08" db="EMBL/GenBank/DDBJ databases">
        <title>Intrasporangium oryzae NRRL B-24470.</title>
        <authorList>
            <person name="Liu H."/>
            <person name="Wang G."/>
        </authorList>
    </citation>
    <scope>NUCLEOTIDE SEQUENCE [LARGE SCALE GENOMIC DNA]</scope>
    <source>
        <strain evidence="3 4">NRRL B-24470</strain>
    </source>
</reference>
<dbReference type="Proteomes" id="UP000019489">
    <property type="component" value="Unassembled WGS sequence"/>
</dbReference>
<dbReference type="EMBL" id="AWSA01000002">
    <property type="protein sequence ID" value="EWT03478.1"/>
    <property type="molecule type" value="Genomic_DNA"/>
</dbReference>
<proteinExistence type="predicted"/>
<name>W9GF72_9MICO</name>
<dbReference type="STRING" id="1386089.N865_17295"/>
<dbReference type="SUPFAM" id="SSF81324">
    <property type="entry name" value="Voltage-gated potassium channels"/>
    <property type="match status" value="1"/>
</dbReference>
<keyword evidence="4" id="KW-1185">Reference proteome</keyword>
<dbReference type="Gene3D" id="1.10.287.70">
    <property type="match status" value="1"/>
</dbReference>
<keyword evidence="1" id="KW-1133">Transmembrane helix</keyword>
<feature type="transmembrane region" description="Helical" evidence="1">
    <location>
        <begin position="62"/>
        <end position="81"/>
    </location>
</feature>
<dbReference type="OrthoDB" id="4837979at2"/>
<dbReference type="Pfam" id="PF07885">
    <property type="entry name" value="Ion_trans_2"/>
    <property type="match status" value="1"/>
</dbReference>
<comment type="caution">
    <text evidence="3">The sequence shown here is derived from an EMBL/GenBank/DDBJ whole genome shotgun (WGS) entry which is preliminary data.</text>
</comment>
<evidence type="ECO:0000313" key="3">
    <source>
        <dbReference type="EMBL" id="EWT03478.1"/>
    </source>
</evidence>
<organism evidence="3 4">
    <name type="scientific">Intrasporangium oryzae NRRL B-24470</name>
    <dbReference type="NCBI Taxonomy" id="1386089"/>
    <lineage>
        <taxon>Bacteria</taxon>
        <taxon>Bacillati</taxon>
        <taxon>Actinomycetota</taxon>
        <taxon>Actinomycetes</taxon>
        <taxon>Micrococcales</taxon>
        <taxon>Intrasporangiaceae</taxon>
        <taxon>Intrasporangium</taxon>
    </lineage>
</organism>
<feature type="transmembrane region" description="Helical" evidence="1">
    <location>
        <begin position="116"/>
        <end position="136"/>
    </location>
</feature>
<dbReference type="RefSeq" id="WP_034800670.1">
    <property type="nucleotide sequence ID" value="NZ_AWSA01000002.1"/>
</dbReference>
<feature type="transmembrane region" description="Helical" evidence="1">
    <location>
        <begin position="225"/>
        <end position="246"/>
    </location>
</feature>
<feature type="transmembrane region" description="Helical" evidence="1">
    <location>
        <begin position="86"/>
        <end position="104"/>
    </location>
</feature>
<feature type="transmembrane region" description="Helical" evidence="1">
    <location>
        <begin position="148"/>
        <end position="173"/>
    </location>
</feature>
<dbReference type="eggNOG" id="ENOG503139Z">
    <property type="taxonomic scope" value="Bacteria"/>
</dbReference>
<accession>W9GF72</accession>
<keyword evidence="1" id="KW-0812">Transmembrane</keyword>
<sequence length="248" mass="27742">MSASLELWPSTPRRAGPPTRLDRLRRKLVELPCALLLFVQLTALLVYPYLETATIGNWRDAGRALFGIVGILVLFLAVRAVRATPALTWVAALLGVPVVLLTVAEAVWPDSASIEFWSALLHALFYFYTGYGLLRYMFADNWVTRDELYATGATFTVVAWGFAYLYLAVQFIWPNSFTIYGEADPGIRSWYELLYLSITTMTSTGLSDIYAVTPHARSFVLLQQIAGMLYVALVVARLVGLTIARFRQ</sequence>
<keyword evidence="1" id="KW-0472">Membrane</keyword>
<evidence type="ECO:0000259" key="2">
    <source>
        <dbReference type="Pfam" id="PF07885"/>
    </source>
</evidence>
<feature type="domain" description="Potassium channel" evidence="2">
    <location>
        <begin position="157"/>
        <end position="239"/>
    </location>
</feature>
<dbReference type="AlphaFoldDB" id="W9GF72"/>
<gene>
    <name evidence="3" type="ORF">N865_17295</name>
</gene>
<feature type="transmembrane region" description="Helical" evidence="1">
    <location>
        <begin position="28"/>
        <end position="50"/>
    </location>
</feature>
<dbReference type="PATRIC" id="fig|1386089.3.peg.284"/>
<dbReference type="InterPro" id="IPR013099">
    <property type="entry name" value="K_chnl_dom"/>
</dbReference>